<evidence type="ECO:0000256" key="1">
    <source>
        <dbReference type="SAM" id="MobiDB-lite"/>
    </source>
</evidence>
<dbReference type="EMBL" id="CP096567">
    <property type="protein sequence ID" value="UPU46786.1"/>
    <property type="molecule type" value="Genomic_DNA"/>
</dbReference>
<gene>
    <name evidence="2" type="ORF">M0639_31800</name>
</gene>
<sequence>MSAEQSPGGQRPQQEWLWNEQRRGWDRNPAYVAQHAPSPTSAGKVNWRGLLWLAAAVVVAAYLLNAWSTARNEDRHSQEGSTAPADTVSENSFSPITSAGSDGSVRAALERAGVTPGMVTALGIVGDEAGYGISKSVPMNQEQREDFAYAIVLLCRDIGAGETSWENSVNEDVFSGAELSDAQRLNDYARTEFCPHVRDEAPAPAAGKPSAATDAPPVVLTAAVAAEGRTVNVSGAVPLPDGARLAITLSRIEYFGFGDEKHYGQSASGSAVVTDGRFSATLVDDQGKARAFAEAYNAGEPAQRQIRVSDLVQVQVVFDPRENQSSAVISAVGGDDAQILESSPQGAEFGTRTDDPYWRLELESELLLPFEP</sequence>
<dbReference type="AlphaFoldDB" id="A0AB38RPE8"/>
<geneLocation type="plasmid" evidence="2 3">
    <name>pdjl-6-4</name>
</geneLocation>
<organism evidence="2 3">
    <name type="scientific">Rhodococcus qingshengii JCM 15477</name>
    <dbReference type="NCBI Taxonomy" id="1303681"/>
    <lineage>
        <taxon>Bacteria</taxon>
        <taxon>Bacillati</taxon>
        <taxon>Actinomycetota</taxon>
        <taxon>Actinomycetes</taxon>
        <taxon>Mycobacteriales</taxon>
        <taxon>Nocardiaceae</taxon>
        <taxon>Rhodococcus</taxon>
        <taxon>Rhodococcus erythropolis group</taxon>
    </lineage>
</organism>
<feature type="compositionally biased region" description="Polar residues" evidence="1">
    <location>
        <begin position="1"/>
        <end position="13"/>
    </location>
</feature>
<evidence type="ECO:0000313" key="3">
    <source>
        <dbReference type="Proteomes" id="UP000831484"/>
    </source>
</evidence>
<evidence type="ECO:0000313" key="2">
    <source>
        <dbReference type="EMBL" id="UPU46786.1"/>
    </source>
</evidence>
<dbReference type="Proteomes" id="UP000831484">
    <property type="component" value="Plasmid pdjl-6-4"/>
</dbReference>
<accession>A0AB38RPE8</accession>
<feature type="compositionally biased region" description="Polar residues" evidence="1">
    <location>
        <begin position="88"/>
        <end position="101"/>
    </location>
</feature>
<reference evidence="3" key="1">
    <citation type="journal article" date="2022" name="Environ. Microbiol.">
        <title>Functional analysis, diversity, and distribution of carbendazim hydrolases MheI and CbmA, responsible for the initial step in carbendazim degradation.</title>
        <authorList>
            <person name="Zhang M."/>
            <person name="Bai X."/>
            <person name="Li Q."/>
            <person name="Zhang L."/>
            <person name="Zhu Q."/>
            <person name="Gao S."/>
            <person name="Ke Z."/>
            <person name="Jiang M."/>
            <person name="Hu J."/>
            <person name="Qiu J."/>
            <person name="Hong Q."/>
        </authorList>
    </citation>
    <scope>NUCLEOTIDE SEQUENCE [LARGE SCALE GENOMIC DNA]</scope>
    <source>
        <strain evidence="3">djl-6</strain>
    </source>
</reference>
<feature type="region of interest" description="Disordered" evidence="1">
    <location>
        <begin position="71"/>
        <end position="101"/>
    </location>
</feature>
<protein>
    <recommendedName>
        <fullName evidence="4">SLH domain-containing protein</fullName>
    </recommendedName>
</protein>
<keyword evidence="3" id="KW-1185">Reference proteome</keyword>
<dbReference type="RefSeq" id="WP_156525002.1">
    <property type="nucleotide sequence ID" value="NZ_CP096567.1"/>
</dbReference>
<feature type="region of interest" description="Disordered" evidence="1">
    <location>
        <begin position="1"/>
        <end position="21"/>
    </location>
</feature>
<keyword evidence="2" id="KW-0614">Plasmid</keyword>
<evidence type="ECO:0008006" key="4">
    <source>
        <dbReference type="Google" id="ProtNLM"/>
    </source>
</evidence>
<proteinExistence type="predicted"/>
<name>A0AB38RPE8_RHOSG</name>